<dbReference type="CTD" id="573"/>
<name>A0A3B3IDT1_ORYLA</name>
<dbReference type="Pfam" id="PF00240">
    <property type="entry name" value="ubiquitin"/>
    <property type="match status" value="1"/>
</dbReference>
<dbReference type="InterPro" id="IPR017093">
    <property type="entry name" value="BAG-1"/>
</dbReference>
<dbReference type="InterPro" id="IPR000626">
    <property type="entry name" value="Ubiquitin-like_dom"/>
</dbReference>
<reference evidence="5" key="3">
    <citation type="submission" date="2025-09" db="UniProtKB">
        <authorList>
            <consortium name="Ensembl"/>
        </authorList>
    </citation>
    <scope>IDENTIFICATION</scope>
    <source>
        <strain evidence="5">Hd-rR</strain>
    </source>
</reference>
<evidence type="ECO:0000256" key="1">
    <source>
        <dbReference type="ARBA" id="ARBA00022374"/>
    </source>
</evidence>
<dbReference type="PROSITE" id="PS50053">
    <property type="entry name" value="UBIQUITIN_2"/>
    <property type="match status" value="1"/>
</dbReference>
<dbReference type="OrthoDB" id="417450at2759"/>
<dbReference type="Gene3D" id="3.10.20.90">
    <property type="entry name" value="Phosphatidylinositol 3-kinase Catalytic Subunit, Chain A, domain 1"/>
    <property type="match status" value="1"/>
</dbReference>
<dbReference type="Proteomes" id="UP000001038">
    <property type="component" value="Chromosome 17"/>
</dbReference>
<dbReference type="InParanoid" id="A0A3B3IDT1"/>
<dbReference type="RefSeq" id="XP_004079492.1">
    <property type="nucleotide sequence ID" value="XM_004079444.3"/>
</dbReference>
<dbReference type="PIRSF" id="PIRSF037029">
    <property type="entry name" value="BAG_1"/>
    <property type="match status" value="1"/>
</dbReference>
<dbReference type="Bgee" id="ENSORLG00000030377">
    <property type="expression patterns" value="Expressed in animal zygote and 14 other cell types or tissues"/>
</dbReference>
<dbReference type="AlphaFoldDB" id="A0A3B3IDT1"/>
<dbReference type="STRING" id="8090.ENSORLP00000041901"/>
<sequence length="207" mass="22819">MSDQTINLIVNYGSVKHNIKLTSPDDGNGPAVKDLSEAVCQATGVPPASQKLIFKGKSLKEMDERLSTYGIKDGCKLMMIGKRNSPEEEAELKKLKDIEKSVEVTAKKLEKVDGELTGLKNGFLAKDLQAEALSKLDQRVKVAAEQFMKILEQIDAISVPENFNDFRVKKRGLIKTVQDFLAQCDRLEAGISDHLSKTQSKNLALAD</sequence>
<dbReference type="GO" id="GO:0005634">
    <property type="term" value="C:nucleus"/>
    <property type="evidence" value="ECO:0000318"/>
    <property type="project" value="GO_Central"/>
</dbReference>
<keyword evidence="2" id="KW-0143">Chaperone</keyword>
<dbReference type="GO" id="GO:0005829">
    <property type="term" value="C:cytosol"/>
    <property type="evidence" value="ECO:0000318"/>
    <property type="project" value="GO_Central"/>
</dbReference>
<evidence type="ECO:0000256" key="2">
    <source>
        <dbReference type="ARBA" id="ARBA00023186"/>
    </source>
</evidence>
<dbReference type="OMA" id="HSECNEK"/>
<dbReference type="GeneTree" id="ENSGT00450000040296"/>
<dbReference type="PANTHER" id="PTHR12329:SF16">
    <property type="entry name" value="BAG FAMILY MOLECULAR CHAPERONE REGULATOR 1"/>
    <property type="match status" value="1"/>
</dbReference>
<dbReference type="GO" id="GO:0051087">
    <property type="term" value="F:protein-folding chaperone binding"/>
    <property type="evidence" value="ECO:0000318"/>
    <property type="project" value="GO_Central"/>
</dbReference>
<organism evidence="5 6">
    <name type="scientific">Oryzias latipes</name>
    <name type="common">Japanese rice fish</name>
    <name type="synonym">Japanese killifish</name>
    <dbReference type="NCBI Taxonomy" id="8090"/>
    <lineage>
        <taxon>Eukaryota</taxon>
        <taxon>Metazoa</taxon>
        <taxon>Chordata</taxon>
        <taxon>Craniata</taxon>
        <taxon>Vertebrata</taxon>
        <taxon>Euteleostomi</taxon>
        <taxon>Actinopterygii</taxon>
        <taxon>Neopterygii</taxon>
        <taxon>Teleostei</taxon>
        <taxon>Neoteleostei</taxon>
        <taxon>Acanthomorphata</taxon>
        <taxon>Ovalentaria</taxon>
        <taxon>Atherinomorphae</taxon>
        <taxon>Beloniformes</taxon>
        <taxon>Adrianichthyidae</taxon>
        <taxon>Oryziinae</taxon>
        <taxon>Oryzias</taxon>
    </lineage>
</organism>
<dbReference type="SMART" id="SM00264">
    <property type="entry name" value="BAG"/>
    <property type="match status" value="1"/>
</dbReference>
<dbReference type="GO" id="GO:0005737">
    <property type="term" value="C:cytoplasm"/>
    <property type="evidence" value="ECO:0000318"/>
    <property type="project" value="GO_Central"/>
</dbReference>
<dbReference type="SUPFAM" id="SSF63491">
    <property type="entry name" value="BAG domain"/>
    <property type="match status" value="1"/>
</dbReference>
<evidence type="ECO:0000259" key="4">
    <source>
        <dbReference type="PROSITE" id="PS51035"/>
    </source>
</evidence>
<dbReference type="SMART" id="SM00213">
    <property type="entry name" value="UBQ"/>
    <property type="match status" value="1"/>
</dbReference>
<protein>
    <recommendedName>
        <fullName evidence="1">BAG family molecular chaperone regulator 1</fullName>
    </recommendedName>
</protein>
<dbReference type="CDD" id="cd01812">
    <property type="entry name" value="Ubl_BAG1"/>
    <property type="match status" value="1"/>
</dbReference>
<reference evidence="5" key="2">
    <citation type="submission" date="2025-08" db="UniProtKB">
        <authorList>
            <consortium name="Ensembl"/>
        </authorList>
    </citation>
    <scope>IDENTIFICATION</scope>
    <source>
        <strain evidence="5">Hd-rR</strain>
    </source>
</reference>
<evidence type="ECO:0000313" key="6">
    <source>
        <dbReference type="Proteomes" id="UP000001038"/>
    </source>
</evidence>
<evidence type="ECO:0000313" key="5">
    <source>
        <dbReference type="Ensembl" id="ENSORLP00000041901.1"/>
    </source>
</evidence>
<dbReference type="InterPro" id="IPR039773">
    <property type="entry name" value="BAG_chaperone_regulator"/>
</dbReference>
<dbReference type="InterPro" id="IPR036533">
    <property type="entry name" value="BAG_dom_sf"/>
</dbReference>
<dbReference type="GO" id="GO:0050821">
    <property type="term" value="P:protein stabilization"/>
    <property type="evidence" value="ECO:0000318"/>
    <property type="project" value="GO_Central"/>
</dbReference>
<dbReference type="InterPro" id="IPR003103">
    <property type="entry name" value="BAG_domain"/>
</dbReference>
<feature type="domain" description="BAG" evidence="4">
    <location>
        <begin position="108"/>
        <end position="188"/>
    </location>
</feature>
<dbReference type="GO" id="GO:0000774">
    <property type="term" value="F:adenyl-nucleotide exchange factor activity"/>
    <property type="evidence" value="ECO:0000318"/>
    <property type="project" value="GO_Central"/>
</dbReference>
<evidence type="ECO:0000259" key="3">
    <source>
        <dbReference type="PROSITE" id="PS50053"/>
    </source>
</evidence>
<dbReference type="InterPro" id="IPR029071">
    <property type="entry name" value="Ubiquitin-like_domsf"/>
</dbReference>
<reference evidence="5 6" key="1">
    <citation type="journal article" date="2007" name="Nature">
        <title>The medaka draft genome and insights into vertebrate genome evolution.</title>
        <authorList>
            <person name="Kasahara M."/>
            <person name="Naruse K."/>
            <person name="Sasaki S."/>
            <person name="Nakatani Y."/>
            <person name="Qu W."/>
            <person name="Ahsan B."/>
            <person name="Yamada T."/>
            <person name="Nagayasu Y."/>
            <person name="Doi K."/>
            <person name="Kasai Y."/>
            <person name="Jindo T."/>
            <person name="Kobayashi D."/>
            <person name="Shimada A."/>
            <person name="Toyoda A."/>
            <person name="Kuroki Y."/>
            <person name="Fujiyama A."/>
            <person name="Sasaki T."/>
            <person name="Shimizu A."/>
            <person name="Asakawa S."/>
            <person name="Shimizu N."/>
            <person name="Hashimoto S."/>
            <person name="Yang J."/>
            <person name="Lee Y."/>
            <person name="Matsushima K."/>
            <person name="Sugano S."/>
            <person name="Sakaizumi M."/>
            <person name="Narita T."/>
            <person name="Ohishi K."/>
            <person name="Haga S."/>
            <person name="Ohta F."/>
            <person name="Nomoto H."/>
            <person name="Nogata K."/>
            <person name="Morishita T."/>
            <person name="Endo T."/>
            <person name="Shin-I T."/>
            <person name="Takeda H."/>
            <person name="Morishita S."/>
            <person name="Kohara Y."/>
        </authorList>
    </citation>
    <scope>NUCLEOTIDE SEQUENCE [LARGE SCALE GENOMIC DNA]</scope>
    <source>
        <strain evidence="5 6">Hd-rR</strain>
    </source>
</reference>
<dbReference type="SUPFAM" id="SSF54236">
    <property type="entry name" value="Ubiquitin-like"/>
    <property type="match status" value="1"/>
</dbReference>
<gene>
    <name evidence="5" type="primary">BAG1</name>
    <name evidence="5" type="synonym">bag1</name>
</gene>
<dbReference type="GO" id="GO:0016020">
    <property type="term" value="C:membrane"/>
    <property type="evidence" value="ECO:0000318"/>
    <property type="project" value="GO_Central"/>
</dbReference>
<dbReference type="PANTHER" id="PTHR12329">
    <property type="entry name" value="BCL2-ASSOCIATED ATHANOGENE"/>
    <property type="match status" value="1"/>
</dbReference>
<dbReference type="KEGG" id="ola:101164927"/>
<dbReference type="Ensembl" id="ENSORLT00000037760.1">
    <property type="protein sequence ID" value="ENSORLP00000041901.1"/>
    <property type="gene ID" value="ENSORLG00000030377.1"/>
</dbReference>
<feature type="domain" description="Ubiquitin-like" evidence="3">
    <location>
        <begin position="31"/>
        <end position="86"/>
    </location>
</feature>
<dbReference type="GeneID" id="101164927"/>
<dbReference type="Gene3D" id="1.20.58.120">
    <property type="entry name" value="BAG domain"/>
    <property type="match status" value="1"/>
</dbReference>
<accession>A0A3B3IDT1</accession>
<dbReference type="PROSITE" id="PS51035">
    <property type="entry name" value="BAG"/>
    <property type="match status" value="1"/>
</dbReference>
<proteinExistence type="predicted"/>
<dbReference type="Pfam" id="PF02179">
    <property type="entry name" value="BAG"/>
    <property type="match status" value="1"/>
</dbReference>
<keyword evidence="6" id="KW-1185">Reference proteome</keyword>
<dbReference type="FunCoup" id="A0A3B3IDT1">
    <property type="interactions" value="271"/>
</dbReference>